<accession>A0A395SIU3</accession>
<gene>
    <name evidence="2" type="ORF">FLONG3_6746</name>
</gene>
<name>A0A395SIU3_9HYPO</name>
<dbReference type="EMBL" id="PXOG01000148">
    <property type="protein sequence ID" value="RGP72350.1"/>
    <property type="molecule type" value="Genomic_DNA"/>
</dbReference>
<evidence type="ECO:0000313" key="3">
    <source>
        <dbReference type="Proteomes" id="UP000266234"/>
    </source>
</evidence>
<protein>
    <recommendedName>
        <fullName evidence="4">Secreted protein</fullName>
    </recommendedName>
</protein>
<evidence type="ECO:0008006" key="4">
    <source>
        <dbReference type="Google" id="ProtNLM"/>
    </source>
</evidence>
<reference evidence="2 3" key="1">
    <citation type="journal article" date="2018" name="PLoS Pathog.">
        <title>Evolution of structural diversity of trichothecenes, a family of toxins produced by plant pathogenic and entomopathogenic fungi.</title>
        <authorList>
            <person name="Proctor R.H."/>
            <person name="McCormick S.P."/>
            <person name="Kim H.S."/>
            <person name="Cardoza R.E."/>
            <person name="Stanley A.M."/>
            <person name="Lindo L."/>
            <person name="Kelly A."/>
            <person name="Brown D.W."/>
            <person name="Lee T."/>
            <person name="Vaughan M.M."/>
            <person name="Alexander N.J."/>
            <person name="Busman M."/>
            <person name="Gutierrez S."/>
        </authorList>
    </citation>
    <scope>NUCLEOTIDE SEQUENCE [LARGE SCALE GENOMIC DNA]</scope>
    <source>
        <strain evidence="2 3">NRRL 20695</strain>
    </source>
</reference>
<organism evidence="2 3">
    <name type="scientific">Fusarium longipes</name>
    <dbReference type="NCBI Taxonomy" id="694270"/>
    <lineage>
        <taxon>Eukaryota</taxon>
        <taxon>Fungi</taxon>
        <taxon>Dikarya</taxon>
        <taxon>Ascomycota</taxon>
        <taxon>Pezizomycotina</taxon>
        <taxon>Sordariomycetes</taxon>
        <taxon>Hypocreomycetidae</taxon>
        <taxon>Hypocreales</taxon>
        <taxon>Nectriaceae</taxon>
        <taxon>Fusarium</taxon>
    </lineage>
</organism>
<feature type="signal peptide" evidence="1">
    <location>
        <begin position="1"/>
        <end position="20"/>
    </location>
</feature>
<keyword evidence="3" id="KW-1185">Reference proteome</keyword>
<evidence type="ECO:0000256" key="1">
    <source>
        <dbReference type="SAM" id="SignalP"/>
    </source>
</evidence>
<proteinExistence type="predicted"/>
<sequence>MKLSILTLTTVLAMSGVGEAQKWSCDRSGKGQPSTQKMKDAAWDFDRLFGKDRLTAASGQCYISHCRSHWFAFCNMAGVARKERKGDREKAKNTGLPKGQGNQCAITMGSLADPFNIYYFGTIDTLQKDGCFKKGGKGCRVDIRKC</sequence>
<feature type="chain" id="PRO_5017272974" description="Secreted protein" evidence="1">
    <location>
        <begin position="21"/>
        <end position="146"/>
    </location>
</feature>
<dbReference type="OrthoDB" id="5066358at2759"/>
<keyword evidence="1" id="KW-0732">Signal</keyword>
<dbReference type="AlphaFoldDB" id="A0A395SIU3"/>
<evidence type="ECO:0000313" key="2">
    <source>
        <dbReference type="EMBL" id="RGP72350.1"/>
    </source>
</evidence>
<dbReference type="Proteomes" id="UP000266234">
    <property type="component" value="Unassembled WGS sequence"/>
</dbReference>
<comment type="caution">
    <text evidence="2">The sequence shown here is derived from an EMBL/GenBank/DDBJ whole genome shotgun (WGS) entry which is preliminary data.</text>
</comment>